<dbReference type="OrthoDB" id="550520at2759"/>
<keyword evidence="2" id="KW-1185">Reference proteome</keyword>
<dbReference type="PANTHER" id="PTHR37179:SF1">
    <property type="entry name" value="TRANSGLYCOSYLASE"/>
    <property type="match status" value="1"/>
</dbReference>
<dbReference type="PANTHER" id="PTHR37179">
    <property type="entry name" value="TRANSGLYCOSYLASE"/>
    <property type="match status" value="1"/>
</dbReference>
<evidence type="ECO:0000313" key="2">
    <source>
        <dbReference type="Proteomes" id="UP001153076"/>
    </source>
</evidence>
<comment type="caution">
    <text evidence="1">The sequence shown here is derived from an EMBL/GenBank/DDBJ whole genome shotgun (WGS) entry which is preliminary data.</text>
</comment>
<accession>A0A9Q1KLD5</accession>
<proteinExistence type="predicted"/>
<gene>
    <name evidence="1" type="ORF">Cgig2_026087</name>
</gene>
<protein>
    <recommendedName>
        <fullName evidence="3">Transglycosylase SLT domain-containing protein</fullName>
    </recommendedName>
</protein>
<evidence type="ECO:0000313" key="1">
    <source>
        <dbReference type="EMBL" id="KAJ8445760.1"/>
    </source>
</evidence>
<sequence>MKIDDAFTYWDSRTSPEDMEEMWNHPEVHKQWMKSREKKGQVRFFLDAEKRLYLSRIELRAVAEIILSKHFSSQPSLCAIVEIISARFIDGIGPRIGLTGIDYATAEWLHNELGYKAYKVESAEDLRRPFVSMYFGAAYMTWLSTYEGRERSLQFIVQAYLGGPKNTNLEEPCPEWLKYEEALSYYGEMKR</sequence>
<dbReference type="SUPFAM" id="SSF53955">
    <property type="entry name" value="Lysozyme-like"/>
    <property type="match status" value="1"/>
</dbReference>
<reference evidence="1" key="1">
    <citation type="submission" date="2022-04" db="EMBL/GenBank/DDBJ databases">
        <title>Carnegiea gigantea Genome sequencing and assembly v2.</title>
        <authorList>
            <person name="Copetti D."/>
            <person name="Sanderson M.J."/>
            <person name="Burquez A."/>
            <person name="Wojciechowski M.F."/>
        </authorList>
    </citation>
    <scope>NUCLEOTIDE SEQUENCE</scope>
    <source>
        <strain evidence="1">SGP5-SGP5p</strain>
        <tissue evidence="1">Aerial part</tissue>
    </source>
</reference>
<name>A0A9Q1KLD5_9CARY</name>
<dbReference type="AlphaFoldDB" id="A0A9Q1KLD5"/>
<dbReference type="Gene3D" id="1.10.530.10">
    <property type="match status" value="1"/>
</dbReference>
<organism evidence="1 2">
    <name type="scientific">Carnegiea gigantea</name>
    <dbReference type="NCBI Taxonomy" id="171969"/>
    <lineage>
        <taxon>Eukaryota</taxon>
        <taxon>Viridiplantae</taxon>
        <taxon>Streptophyta</taxon>
        <taxon>Embryophyta</taxon>
        <taxon>Tracheophyta</taxon>
        <taxon>Spermatophyta</taxon>
        <taxon>Magnoliopsida</taxon>
        <taxon>eudicotyledons</taxon>
        <taxon>Gunneridae</taxon>
        <taxon>Pentapetalae</taxon>
        <taxon>Caryophyllales</taxon>
        <taxon>Cactineae</taxon>
        <taxon>Cactaceae</taxon>
        <taxon>Cactoideae</taxon>
        <taxon>Echinocereeae</taxon>
        <taxon>Carnegiea</taxon>
    </lineage>
</organism>
<dbReference type="Proteomes" id="UP001153076">
    <property type="component" value="Unassembled WGS sequence"/>
</dbReference>
<dbReference type="InterPro" id="IPR023346">
    <property type="entry name" value="Lysozyme-like_dom_sf"/>
</dbReference>
<dbReference type="EMBL" id="JAKOGI010000072">
    <property type="protein sequence ID" value="KAJ8445760.1"/>
    <property type="molecule type" value="Genomic_DNA"/>
</dbReference>
<evidence type="ECO:0008006" key="3">
    <source>
        <dbReference type="Google" id="ProtNLM"/>
    </source>
</evidence>